<name>A0A9N9CPN8_9GLOM</name>
<dbReference type="SUPFAM" id="SSF48264">
    <property type="entry name" value="Cytochrome P450"/>
    <property type="match status" value="1"/>
</dbReference>
<gene>
    <name evidence="8" type="ORF">AGERDE_LOCUS9518</name>
</gene>
<evidence type="ECO:0000256" key="1">
    <source>
        <dbReference type="ARBA" id="ARBA00001971"/>
    </source>
</evidence>
<organism evidence="8 9">
    <name type="scientific">Ambispora gerdemannii</name>
    <dbReference type="NCBI Taxonomy" id="144530"/>
    <lineage>
        <taxon>Eukaryota</taxon>
        <taxon>Fungi</taxon>
        <taxon>Fungi incertae sedis</taxon>
        <taxon>Mucoromycota</taxon>
        <taxon>Glomeromycotina</taxon>
        <taxon>Glomeromycetes</taxon>
        <taxon>Archaeosporales</taxon>
        <taxon>Ambisporaceae</taxon>
        <taxon>Ambispora</taxon>
    </lineage>
</organism>
<dbReference type="InterPro" id="IPR036396">
    <property type="entry name" value="Cyt_P450_sf"/>
</dbReference>
<dbReference type="GO" id="GO:0016705">
    <property type="term" value="F:oxidoreductase activity, acting on paired donors, with incorporation or reduction of molecular oxygen"/>
    <property type="evidence" value="ECO:0007669"/>
    <property type="project" value="InterPro"/>
</dbReference>
<comment type="cofactor">
    <cofactor evidence="1 6">
        <name>heme</name>
        <dbReference type="ChEBI" id="CHEBI:30413"/>
    </cofactor>
</comment>
<evidence type="ECO:0000256" key="6">
    <source>
        <dbReference type="PIRSR" id="PIRSR602401-1"/>
    </source>
</evidence>
<keyword evidence="5 7" id="KW-0503">Monooxygenase</keyword>
<dbReference type="Gene3D" id="1.10.630.10">
    <property type="entry name" value="Cytochrome P450"/>
    <property type="match status" value="1"/>
</dbReference>
<dbReference type="InterPro" id="IPR001128">
    <property type="entry name" value="Cyt_P450"/>
</dbReference>
<keyword evidence="3 7" id="KW-0560">Oxidoreductase</keyword>
<dbReference type="PANTHER" id="PTHR24303">
    <property type="entry name" value="HEME-BINDING MONOOXYGENASE FAMILY"/>
    <property type="match status" value="1"/>
</dbReference>
<comment type="similarity">
    <text evidence="7">Belongs to the cytochrome P450 family.</text>
</comment>
<evidence type="ECO:0000256" key="2">
    <source>
        <dbReference type="ARBA" id="ARBA00022723"/>
    </source>
</evidence>
<proteinExistence type="inferred from homology"/>
<accession>A0A9N9CPN8</accession>
<dbReference type="InterPro" id="IPR017972">
    <property type="entry name" value="Cyt_P450_CS"/>
</dbReference>
<evidence type="ECO:0000313" key="9">
    <source>
        <dbReference type="Proteomes" id="UP000789831"/>
    </source>
</evidence>
<keyword evidence="2 6" id="KW-0479">Metal-binding</keyword>
<comment type="caution">
    <text evidence="8">The sequence shown here is derived from an EMBL/GenBank/DDBJ whole genome shotgun (WGS) entry which is preliminary data.</text>
</comment>
<dbReference type="InterPro" id="IPR002401">
    <property type="entry name" value="Cyt_P450_E_grp-I"/>
</dbReference>
<evidence type="ECO:0000256" key="3">
    <source>
        <dbReference type="ARBA" id="ARBA00023002"/>
    </source>
</evidence>
<protein>
    <submittedName>
        <fullName evidence="8">7838_t:CDS:1</fullName>
    </submittedName>
</protein>
<dbReference type="Proteomes" id="UP000789831">
    <property type="component" value="Unassembled WGS sequence"/>
</dbReference>
<evidence type="ECO:0000256" key="5">
    <source>
        <dbReference type="ARBA" id="ARBA00023033"/>
    </source>
</evidence>
<evidence type="ECO:0000256" key="4">
    <source>
        <dbReference type="ARBA" id="ARBA00023004"/>
    </source>
</evidence>
<evidence type="ECO:0000256" key="7">
    <source>
        <dbReference type="RuleBase" id="RU000461"/>
    </source>
</evidence>
<dbReference type="GO" id="GO:0005506">
    <property type="term" value="F:iron ion binding"/>
    <property type="evidence" value="ECO:0007669"/>
    <property type="project" value="InterPro"/>
</dbReference>
<dbReference type="PRINTS" id="PR00463">
    <property type="entry name" value="EP450I"/>
</dbReference>
<dbReference type="Pfam" id="PF00067">
    <property type="entry name" value="p450"/>
    <property type="match status" value="1"/>
</dbReference>
<keyword evidence="4 6" id="KW-0408">Iron</keyword>
<dbReference type="GO" id="GO:0020037">
    <property type="term" value="F:heme binding"/>
    <property type="evidence" value="ECO:0007669"/>
    <property type="project" value="InterPro"/>
</dbReference>
<dbReference type="PROSITE" id="PS00086">
    <property type="entry name" value="CYTOCHROME_P450"/>
    <property type="match status" value="1"/>
</dbReference>
<dbReference type="GO" id="GO:0004497">
    <property type="term" value="F:monooxygenase activity"/>
    <property type="evidence" value="ECO:0007669"/>
    <property type="project" value="UniProtKB-KW"/>
</dbReference>
<keyword evidence="6 7" id="KW-0349">Heme</keyword>
<reference evidence="8" key="1">
    <citation type="submission" date="2021-06" db="EMBL/GenBank/DDBJ databases">
        <authorList>
            <person name="Kallberg Y."/>
            <person name="Tangrot J."/>
            <person name="Rosling A."/>
        </authorList>
    </citation>
    <scope>NUCLEOTIDE SEQUENCE</scope>
    <source>
        <strain evidence="8">MT106</strain>
    </source>
</reference>
<evidence type="ECO:0000313" key="8">
    <source>
        <dbReference type="EMBL" id="CAG8609480.1"/>
    </source>
</evidence>
<sequence>MIFAHIAGIHTHKAHWQEPEKFNPERFLRGNDTTEKNSFIPFGGGIRLCPGRHVAVATLKMLMVSFFGKYEVELVDPNKPLTTVFKLGNSCQEMKVYLTPKAIS</sequence>
<dbReference type="OrthoDB" id="1470350at2759"/>
<dbReference type="PANTHER" id="PTHR24303:SF31">
    <property type="entry name" value="CYTOCHROME P450 307A1-RELATED"/>
    <property type="match status" value="1"/>
</dbReference>
<dbReference type="EMBL" id="CAJVPL010002406">
    <property type="protein sequence ID" value="CAG8609480.1"/>
    <property type="molecule type" value="Genomic_DNA"/>
</dbReference>
<dbReference type="AlphaFoldDB" id="A0A9N9CPN8"/>
<keyword evidence="9" id="KW-1185">Reference proteome</keyword>
<feature type="binding site" description="axial binding residue" evidence="6">
    <location>
        <position position="49"/>
    </location>
    <ligand>
        <name>heme</name>
        <dbReference type="ChEBI" id="CHEBI:30413"/>
    </ligand>
    <ligandPart>
        <name>Fe</name>
        <dbReference type="ChEBI" id="CHEBI:18248"/>
    </ligandPart>
</feature>